<keyword evidence="3 9" id="KW-0812">Transmembrane</keyword>
<gene>
    <name evidence="12" type="ORF">CW311_06715</name>
</gene>
<dbReference type="Pfam" id="PF11412">
    <property type="entry name" value="DsbD_N"/>
    <property type="match status" value="1"/>
</dbReference>
<dbReference type="InterPro" id="IPR036929">
    <property type="entry name" value="DsbDN_sf"/>
</dbReference>
<dbReference type="RefSeq" id="WP_101236032.1">
    <property type="nucleotide sequence ID" value="NZ_PISJ01000010.1"/>
</dbReference>
<dbReference type="GO" id="GO:0015035">
    <property type="term" value="F:protein-disulfide reductase activity"/>
    <property type="evidence" value="ECO:0007669"/>
    <property type="project" value="TreeGrafter"/>
</dbReference>
<feature type="transmembrane region" description="Helical" evidence="9">
    <location>
        <begin position="364"/>
        <end position="393"/>
    </location>
</feature>
<proteinExistence type="predicted"/>
<dbReference type="GO" id="GO:0005886">
    <property type="term" value="C:plasma membrane"/>
    <property type="evidence" value="ECO:0007669"/>
    <property type="project" value="UniProtKB-SubCell"/>
</dbReference>
<dbReference type="Proteomes" id="UP000233553">
    <property type="component" value="Unassembled WGS sequence"/>
</dbReference>
<evidence type="ECO:0000256" key="4">
    <source>
        <dbReference type="ARBA" id="ARBA00022748"/>
    </source>
</evidence>
<keyword evidence="7" id="KW-0676">Redox-active center</keyword>
<evidence type="ECO:0000313" key="13">
    <source>
        <dbReference type="Proteomes" id="UP000233553"/>
    </source>
</evidence>
<evidence type="ECO:0000259" key="11">
    <source>
        <dbReference type="PROSITE" id="PS51352"/>
    </source>
</evidence>
<dbReference type="GO" id="GO:0017004">
    <property type="term" value="P:cytochrome complex assembly"/>
    <property type="evidence" value="ECO:0007669"/>
    <property type="project" value="UniProtKB-KW"/>
</dbReference>
<dbReference type="Gene3D" id="3.40.30.10">
    <property type="entry name" value="Glutaredoxin"/>
    <property type="match status" value="1"/>
</dbReference>
<dbReference type="PROSITE" id="PS51352">
    <property type="entry name" value="THIOREDOXIN_2"/>
    <property type="match status" value="1"/>
</dbReference>
<sequence length="645" mass="71545">MRFQLFIGMVLGLNTTAWAGNDFLHPDQAFKFQASSISKEKAELNWDIVPNYYLYHDQFKLSVNGKNIDLKLPKGQEKDDPTFGKTDVHYNQVTAQLEVQPNQLYSVQWQGCADDGLCYPVQRTTIQTDATGLLPQQKLGSAQTKLALLVQEPEKTTDTLEQLNHQDLNTGQSESTQAQAIKPSEDTQQTNDSTDTANIQQDSVTQSATAAAESSSQQQVASKTFKQAWNNDQFFLSLLSNQTVWLNLIAFLGFGILLAFLPCSLPLIPILSSILVQQNKRRKAALIALTFVTSMALVYAVMGFVVSQIGFNVQRWFQNPMVIGLFVLMFIAFALNLFGLYQLSLPQSVLQRLDRIQQGQKGGTLFSAAIMGALSALIVGPCMSAPLAGALLYVSQLEHGMLGGLYLFLMGLGIGIPIFIASVFGAKYLPKPGLWMERLKFCFGFVMLALAVYFARPLLASALYYSVLALVLIAMAAYLIVVLRYVQKLSYRLMLLGLVGLLTASSIWQIHLATSSFHQQRLSSLHAWTVVRTQHELEQALAQHPNQAVLIDVYADWCVACQPIERDVLPSAAVQAAIENVVRIKLDLTHYEASQDIILKNWQILGPPTVLFLDPSHQEIRDLRLTGTYSAKQLVQNIQSMSGEK</sequence>
<feature type="transmembrane region" description="Helical" evidence="9">
    <location>
        <begin position="493"/>
        <end position="511"/>
    </location>
</feature>
<evidence type="ECO:0000256" key="2">
    <source>
        <dbReference type="ARBA" id="ARBA00022475"/>
    </source>
</evidence>
<evidence type="ECO:0000256" key="8">
    <source>
        <dbReference type="SAM" id="MobiDB-lite"/>
    </source>
</evidence>
<feature type="transmembrane region" description="Helical" evidence="9">
    <location>
        <begin position="321"/>
        <end position="343"/>
    </location>
</feature>
<dbReference type="InterPro" id="IPR028250">
    <property type="entry name" value="DsbDN"/>
</dbReference>
<dbReference type="Pfam" id="PF13899">
    <property type="entry name" value="Thioredoxin_7"/>
    <property type="match status" value="1"/>
</dbReference>
<dbReference type="AlphaFoldDB" id="A0A2N0WHE9"/>
<keyword evidence="10" id="KW-0732">Signal</keyword>
<feature type="chain" id="PRO_5014916390" evidence="10">
    <location>
        <begin position="20"/>
        <end position="645"/>
    </location>
</feature>
<evidence type="ECO:0000256" key="7">
    <source>
        <dbReference type="ARBA" id="ARBA00023284"/>
    </source>
</evidence>
<dbReference type="InterPro" id="IPR013766">
    <property type="entry name" value="Thioredoxin_domain"/>
</dbReference>
<feature type="domain" description="Thioredoxin" evidence="11">
    <location>
        <begin position="511"/>
        <end position="643"/>
    </location>
</feature>
<dbReference type="NCBIfam" id="NF001419">
    <property type="entry name" value="PRK00293.1"/>
    <property type="match status" value="1"/>
</dbReference>
<keyword evidence="4" id="KW-0201">Cytochrome c-type biogenesis</keyword>
<evidence type="ECO:0000256" key="3">
    <source>
        <dbReference type="ARBA" id="ARBA00022692"/>
    </source>
</evidence>
<dbReference type="CDD" id="cd02953">
    <property type="entry name" value="DsbDgamma"/>
    <property type="match status" value="1"/>
</dbReference>
<keyword evidence="5 9" id="KW-1133">Transmembrane helix</keyword>
<accession>A0A2N0WHE9</accession>
<dbReference type="SUPFAM" id="SSF74863">
    <property type="entry name" value="Thiol:disulfide interchange protein DsbD, N-terminal domain (DsbD-alpha)"/>
    <property type="match status" value="1"/>
</dbReference>
<evidence type="ECO:0000313" key="12">
    <source>
        <dbReference type="EMBL" id="PKF34850.1"/>
    </source>
</evidence>
<dbReference type="PANTHER" id="PTHR32234">
    <property type="entry name" value="THIOL:DISULFIDE INTERCHANGE PROTEIN DSBD"/>
    <property type="match status" value="1"/>
</dbReference>
<organism evidence="12 13">
    <name type="scientific">Acinetobacter proteolyticus</name>
    <dbReference type="NCBI Taxonomy" id="1776741"/>
    <lineage>
        <taxon>Bacteria</taxon>
        <taxon>Pseudomonadati</taxon>
        <taxon>Pseudomonadota</taxon>
        <taxon>Gammaproteobacteria</taxon>
        <taxon>Moraxellales</taxon>
        <taxon>Moraxellaceae</taxon>
        <taxon>Acinetobacter</taxon>
    </lineage>
</organism>
<evidence type="ECO:0000256" key="6">
    <source>
        <dbReference type="ARBA" id="ARBA00023136"/>
    </source>
</evidence>
<feature type="transmembrane region" description="Helical" evidence="9">
    <location>
        <begin position="462"/>
        <end position="486"/>
    </location>
</feature>
<name>A0A2N0WHE9_9GAMM</name>
<dbReference type="PANTHER" id="PTHR32234:SF0">
    <property type="entry name" value="THIOL:DISULFIDE INTERCHANGE PROTEIN DSBD"/>
    <property type="match status" value="1"/>
</dbReference>
<feature type="transmembrane region" description="Helical" evidence="9">
    <location>
        <begin position="284"/>
        <end position="309"/>
    </location>
</feature>
<feature type="transmembrane region" description="Helical" evidence="9">
    <location>
        <begin position="244"/>
        <end position="272"/>
    </location>
</feature>
<reference evidence="12 13" key="1">
    <citation type="submission" date="2017-12" db="EMBL/GenBank/DDBJ databases">
        <title>Draft Genome sequences of multiple microbial strains isolated from spacecraft associated surfaces.</title>
        <authorList>
            <person name="Seuylemezian A."/>
            <person name="Vaishampayan P."/>
            <person name="Venkateswaran K."/>
        </authorList>
    </citation>
    <scope>NUCLEOTIDE SEQUENCE [LARGE SCALE GENOMIC DNA]</scope>
    <source>
        <strain evidence="12 13">2P01AA</strain>
    </source>
</reference>
<protein>
    <submittedName>
        <fullName evidence="12">Thiol:disulfide interchange protein</fullName>
    </submittedName>
</protein>
<dbReference type="PROSITE" id="PS00194">
    <property type="entry name" value="THIOREDOXIN_1"/>
    <property type="match status" value="1"/>
</dbReference>
<keyword evidence="6 9" id="KW-0472">Membrane</keyword>
<dbReference type="Gene3D" id="2.60.40.1250">
    <property type="entry name" value="Thiol:disulfide interchange protein DsbD, N-terminal domain"/>
    <property type="match status" value="1"/>
</dbReference>
<dbReference type="InterPro" id="IPR035671">
    <property type="entry name" value="DsbD_gamma"/>
</dbReference>
<feature type="region of interest" description="Disordered" evidence="8">
    <location>
        <begin position="170"/>
        <end position="194"/>
    </location>
</feature>
<evidence type="ECO:0000256" key="10">
    <source>
        <dbReference type="SAM" id="SignalP"/>
    </source>
</evidence>
<dbReference type="GO" id="GO:0045454">
    <property type="term" value="P:cell redox homeostasis"/>
    <property type="evidence" value="ECO:0007669"/>
    <property type="project" value="TreeGrafter"/>
</dbReference>
<evidence type="ECO:0000256" key="9">
    <source>
        <dbReference type="SAM" id="Phobius"/>
    </source>
</evidence>
<dbReference type="InterPro" id="IPR036249">
    <property type="entry name" value="Thioredoxin-like_sf"/>
</dbReference>
<comment type="subcellular location">
    <subcellularLocation>
        <location evidence="1">Cell membrane</location>
        <topology evidence="1">Multi-pass membrane protein</topology>
    </subcellularLocation>
</comment>
<keyword evidence="2" id="KW-1003">Cell membrane</keyword>
<dbReference type="InterPro" id="IPR017937">
    <property type="entry name" value="Thioredoxin_CS"/>
</dbReference>
<dbReference type="InterPro" id="IPR003834">
    <property type="entry name" value="Cyt_c_assmbl_TM_dom"/>
</dbReference>
<dbReference type="EMBL" id="PISJ01000010">
    <property type="protein sequence ID" value="PKF34850.1"/>
    <property type="molecule type" value="Genomic_DNA"/>
</dbReference>
<feature type="compositionally biased region" description="Polar residues" evidence="8">
    <location>
        <begin position="170"/>
        <end position="179"/>
    </location>
</feature>
<feature type="transmembrane region" description="Helical" evidence="9">
    <location>
        <begin position="438"/>
        <end position="456"/>
    </location>
</feature>
<feature type="transmembrane region" description="Helical" evidence="9">
    <location>
        <begin position="405"/>
        <end position="426"/>
    </location>
</feature>
<comment type="caution">
    <text evidence="12">The sequence shown here is derived from an EMBL/GenBank/DDBJ whole genome shotgun (WGS) entry which is preliminary data.</text>
</comment>
<feature type="signal peptide" evidence="10">
    <location>
        <begin position="1"/>
        <end position="19"/>
    </location>
</feature>
<dbReference type="SUPFAM" id="SSF52833">
    <property type="entry name" value="Thioredoxin-like"/>
    <property type="match status" value="1"/>
</dbReference>
<evidence type="ECO:0000256" key="1">
    <source>
        <dbReference type="ARBA" id="ARBA00004651"/>
    </source>
</evidence>
<dbReference type="Pfam" id="PF02683">
    <property type="entry name" value="DsbD_TM"/>
    <property type="match status" value="1"/>
</dbReference>
<evidence type="ECO:0000256" key="5">
    <source>
        <dbReference type="ARBA" id="ARBA00022989"/>
    </source>
</evidence>